<comment type="caution">
    <text evidence="1">The sequence shown here is derived from an EMBL/GenBank/DDBJ whole genome shotgun (WGS) entry which is preliminary data.</text>
</comment>
<reference evidence="1 2" key="1">
    <citation type="submission" date="2021-03" db="EMBL/GenBank/DDBJ databases">
        <title>Whole Genome Sequencing of Mycobacterium tuberculosis clinical isolates from Arunachal Pradesh, India.</title>
        <authorList>
            <person name="Singh S."/>
            <person name="Mudliar S.R."/>
            <person name="Kulsum U."/>
            <person name="Rufai S.B."/>
            <person name="Singh P.K."/>
            <person name="Umpo M."/>
            <person name="Nyori M."/>
        </authorList>
    </citation>
    <scope>NUCLEOTIDE SEQUENCE [LARGE SCALE GENOMIC DNA]</scope>
    <source>
        <strain evidence="1 2">OMICS/BPL/0142/20/SP</strain>
    </source>
</reference>
<feature type="non-terminal residue" evidence="1">
    <location>
        <position position="87"/>
    </location>
</feature>
<dbReference type="EMBL" id="JAGIZI010000320">
    <property type="protein sequence ID" value="MBP0685607.1"/>
    <property type="molecule type" value="Genomic_DNA"/>
</dbReference>
<evidence type="ECO:0000313" key="2">
    <source>
        <dbReference type="Proteomes" id="UP000671119"/>
    </source>
</evidence>
<sequence length="87" mass="9615">NGVVEAEKTAKAIDQEAAHLRAELVRLACAAPPADDAERRERGKTWQRIEAALAERSITLPQRALSDLRFTTIIRCMESALAGRPVY</sequence>
<evidence type="ECO:0000313" key="1">
    <source>
        <dbReference type="EMBL" id="MBP0685607.1"/>
    </source>
</evidence>
<proteinExistence type="predicted"/>
<name>A0ABD4Q7L7_MYCTX</name>
<dbReference type="AlphaFoldDB" id="A0ABD4Q7L7"/>
<organism evidence="1 2">
    <name type="scientific">Mycobacterium tuberculosis</name>
    <dbReference type="NCBI Taxonomy" id="1773"/>
    <lineage>
        <taxon>Bacteria</taxon>
        <taxon>Bacillati</taxon>
        <taxon>Actinomycetota</taxon>
        <taxon>Actinomycetes</taxon>
        <taxon>Mycobacteriales</taxon>
        <taxon>Mycobacteriaceae</taxon>
        <taxon>Mycobacterium</taxon>
        <taxon>Mycobacterium tuberculosis complex</taxon>
    </lineage>
</organism>
<dbReference type="RefSeq" id="WP_209925319.1">
    <property type="nucleotide sequence ID" value="NZ_JAGIZI010000320.1"/>
</dbReference>
<protein>
    <recommendedName>
        <fullName evidence="3">DUF222 domain-containing protein</fullName>
    </recommendedName>
</protein>
<dbReference type="Proteomes" id="UP000671119">
    <property type="component" value="Unassembled WGS sequence"/>
</dbReference>
<gene>
    <name evidence="1" type="ORF">J8J21_21420</name>
</gene>
<feature type="non-terminal residue" evidence="1">
    <location>
        <position position="1"/>
    </location>
</feature>
<evidence type="ECO:0008006" key="3">
    <source>
        <dbReference type="Google" id="ProtNLM"/>
    </source>
</evidence>
<accession>A0ABD4Q7L7</accession>